<evidence type="ECO:0000256" key="5">
    <source>
        <dbReference type="ARBA" id="ARBA00023128"/>
    </source>
</evidence>
<organism evidence="10 11">
    <name type="scientific">Clupea harengus</name>
    <name type="common">Atlantic herring</name>
    <dbReference type="NCBI Taxonomy" id="7950"/>
    <lineage>
        <taxon>Eukaryota</taxon>
        <taxon>Metazoa</taxon>
        <taxon>Chordata</taxon>
        <taxon>Craniata</taxon>
        <taxon>Vertebrata</taxon>
        <taxon>Euteleostomi</taxon>
        <taxon>Actinopterygii</taxon>
        <taxon>Neopterygii</taxon>
        <taxon>Teleostei</taxon>
        <taxon>Clupei</taxon>
        <taxon>Clupeiformes</taxon>
        <taxon>Clupeoidei</taxon>
        <taxon>Clupeidae</taxon>
        <taxon>Clupea</taxon>
    </lineage>
</organism>
<name>A0A6P3VP58_CLUHA</name>
<dbReference type="Proteomes" id="UP000515152">
    <property type="component" value="Chromosome 18"/>
</dbReference>
<evidence type="ECO:0000256" key="1">
    <source>
        <dbReference type="ARBA" id="ARBA00004173"/>
    </source>
</evidence>
<proteinExistence type="inferred from homology"/>
<comment type="similarity">
    <text evidence="2">Belongs to the mitochondrion-specific ribosomal protein mL52 family.</text>
</comment>
<evidence type="ECO:0000313" key="11">
    <source>
        <dbReference type="RefSeq" id="XP_012677605.2"/>
    </source>
</evidence>
<dbReference type="AlphaFoldDB" id="A0A6P3VP58"/>
<reference evidence="11" key="1">
    <citation type="submission" date="2025-08" db="UniProtKB">
        <authorList>
            <consortium name="RefSeq"/>
        </authorList>
    </citation>
    <scope>IDENTIFICATION</scope>
</reference>
<keyword evidence="3" id="KW-0809">Transit peptide</keyword>
<dbReference type="CTD" id="122704"/>
<feature type="region of interest" description="Disordered" evidence="9">
    <location>
        <begin position="96"/>
        <end position="129"/>
    </location>
</feature>
<dbReference type="PANTHER" id="PTHR34090:SF1">
    <property type="entry name" value="LARGE RIBOSOMAL SUBUNIT PROTEIN ML52"/>
    <property type="match status" value="1"/>
</dbReference>
<evidence type="ECO:0000256" key="3">
    <source>
        <dbReference type="ARBA" id="ARBA00022946"/>
    </source>
</evidence>
<keyword evidence="6" id="KW-0687">Ribonucleoprotein</keyword>
<dbReference type="KEGG" id="char:105895518"/>
<dbReference type="Pfam" id="PF18699">
    <property type="entry name" value="MRPL52"/>
    <property type="match status" value="1"/>
</dbReference>
<evidence type="ECO:0000256" key="4">
    <source>
        <dbReference type="ARBA" id="ARBA00022980"/>
    </source>
</evidence>
<protein>
    <recommendedName>
        <fullName evidence="7">Large ribosomal subunit protein mL52</fullName>
    </recommendedName>
    <alternativeName>
        <fullName evidence="8">39S ribosomal protein L52, mitochondrial</fullName>
    </alternativeName>
</protein>
<dbReference type="GO" id="GO:0032543">
    <property type="term" value="P:mitochondrial translation"/>
    <property type="evidence" value="ECO:0007669"/>
    <property type="project" value="InterPro"/>
</dbReference>
<evidence type="ECO:0000256" key="7">
    <source>
        <dbReference type="ARBA" id="ARBA00035181"/>
    </source>
</evidence>
<feature type="compositionally biased region" description="Basic and acidic residues" evidence="9">
    <location>
        <begin position="96"/>
        <end position="110"/>
    </location>
</feature>
<accession>A0A6P3VP58</accession>
<evidence type="ECO:0000256" key="8">
    <source>
        <dbReference type="ARBA" id="ARBA00035425"/>
    </source>
</evidence>
<keyword evidence="4 11" id="KW-0689">Ribosomal protein</keyword>
<dbReference type="InterPro" id="IPR034596">
    <property type="entry name" value="Ribosomal_mL52"/>
</dbReference>
<evidence type="ECO:0000256" key="6">
    <source>
        <dbReference type="ARBA" id="ARBA00023274"/>
    </source>
</evidence>
<dbReference type="RefSeq" id="XP_012677605.2">
    <property type="nucleotide sequence ID" value="XM_012822151.3"/>
</dbReference>
<dbReference type="GO" id="GO:0005762">
    <property type="term" value="C:mitochondrial large ribosomal subunit"/>
    <property type="evidence" value="ECO:0007669"/>
    <property type="project" value="InterPro"/>
</dbReference>
<comment type="subcellular location">
    <subcellularLocation>
        <location evidence="1">Mitochondrion</location>
    </subcellularLocation>
</comment>
<evidence type="ECO:0000256" key="2">
    <source>
        <dbReference type="ARBA" id="ARBA00007232"/>
    </source>
</evidence>
<keyword evidence="10" id="KW-1185">Reference proteome</keyword>
<sequence>MEKMAAPWRSLCFAALKHQYRSFSSTSWAQAGQIWRLSHGLPANGSDYGPMTDLPDWSYADGRARPTMKGQLRRQTERTEFARRVVSLSSEVDMGMKHWQETKEAENQKEQRRKALLLKAKGNSKLKKK</sequence>
<evidence type="ECO:0000313" key="10">
    <source>
        <dbReference type="Proteomes" id="UP000515152"/>
    </source>
</evidence>
<dbReference type="PANTHER" id="PTHR34090">
    <property type="entry name" value="39S RIBOSOMAL PROTEIN L52, MITOCHONDRIAL"/>
    <property type="match status" value="1"/>
</dbReference>
<dbReference type="GeneID" id="105895518"/>
<dbReference type="GO" id="GO:0003735">
    <property type="term" value="F:structural constituent of ribosome"/>
    <property type="evidence" value="ECO:0007669"/>
    <property type="project" value="InterPro"/>
</dbReference>
<feature type="compositionally biased region" description="Basic residues" evidence="9">
    <location>
        <begin position="111"/>
        <end position="129"/>
    </location>
</feature>
<gene>
    <name evidence="11" type="primary">mrpl52</name>
</gene>
<keyword evidence="5" id="KW-0496">Mitochondrion</keyword>
<dbReference type="OrthoDB" id="10249237at2759"/>
<evidence type="ECO:0000256" key="9">
    <source>
        <dbReference type="SAM" id="MobiDB-lite"/>
    </source>
</evidence>